<evidence type="ECO:0000256" key="1">
    <source>
        <dbReference type="SAM" id="MobiDB-lite"/>
    </source>
</evidence>
<sequence>MIIQGSTNLNSSPHWGNTFHETQKGSSRGRRWGQMGSTVISTMQSDHEHKLGLIPQLLSYRS</sequence>
<organism evidence="2 3">
    <name type="scientific">Planoprotostelium fungivorum</name>
    <dbReference type="NCBI Taxonomy" id="1890364"/>
    <lineage>
        <taxon>Eukaryota</taxon>
        <taxon>Amoebozoa</taxon>
        <taxon>Evosea</taxon>
        <taxon>Variosea</taxon>
        <taxon>Cavosteliida</taxon>
        <taxon>Cavosteliaceae</taxon>
        <taxon>Planoprotostelium</taxon>
    </lineage>
</organism>
<accession>A0A2P6N4V6</accession>
<dbReference type="EMBL" id="MDYQ01000202">
    <property type="protein sequence ID" value="PRP78990.1"/>
    <property type="molecule type" value="Genomic_DNA"/>
</dbReference>
<dbReference type="Proteomes" id="UP000241769">
    <property type="component" value="Unassembled WGS sequence"/>
</dbReference>
<feature type="region of interest" description="Disordered" evidence="1">
    <location>
        <begin position="1"/>
        <end position="31"/>
    </location>
</feature>
<dbReference type="InParanoid" id="A0A2P6N4V6"/>
<comment type="caution">
    <text evidence="2">The sequence shown here is derived from an EMBL/GenBank/DDBJ whole genome shotgun (WGS) entry which is preliminary data.</text>
</comment>
<feature type="compositionally biased region" description="Polar residues" evidence="1">
    <location>
        <begin position="1"/>
        <end position="15"/>
    </location>
</feature>
<proteinExistence type="predicted"/>
<keyword evidence="3" id="KW-1185">Reference proteome</keyword>
<evidence type="ECO:0000313" key="2">
    <source>
        <dbReference type="EMBL" id="PRP78990.1"/>
    </source>
</evidence>
<reference evidence="2 3" key="1">
    <citation type="journal article" date="2018" name="Genome Biol. Evol.">
        <title>Multiple Roots of Fruiting Body Formation in Amoebozoa.</title>
        <authorList>
            <person name="Hillmann F."/>
            <person name="Forbes G."/>
            <person name="Novohradska S."/>
            <person name="Ferling I."/>
            <person name="Riege K."/>
            <person name="Groth M."/>
            <person name="Westermann M."/>
            <person name="Marz M."/>
            <person name="Spaller T."/>
            <person name="Winckler T."/>
            <person name="Schaap P."/>
            <person name="Glockner G."/>
        </authorList>
    </citation>
    <scope>NUCLEOTIDE SEQUENCE [LARGE SCALE GENOMIC DNA]</scope>
    <source>
        <strain evidence="2 3">Jena</strain>
    </source>
</reference>
<protein>
    <submittedName>
        <fullName evidence="2">Uncharacterized protein</fullName>
    </submittedName>
</protein>
<dbReference type="AlphaFoldDB" id="A0A2P6N4V6"/>
<evidence type="ECO:0000313" key="3">
    <source>
        <dbReference type="Proteomes" id="UP000241769"/>
    </source>
</evidence>
<name>A0A2P6N4V6_9EUKA</name>
<gene>
    <name evidence="2" type="ORF">PROFUN_11455</name>
</gene>